<evidence type="ECO:0000313" key="3">
    <source>
        <dbReference type="RefSeq" id="XP_019095455.1"/>
    </source>
</evidence>
<dbReference type="RefSeq" id="XP_019095456.1">
    <property type="nucleotide sequence ID" value="XM_019239911.1"/>
</dbReference>
<reference evidence="1" key="1">
    <citation type="journal article" date="1997" name="Nucleic Acids Res.">
        <title>tRNAscan-SE: a program for improved detection of transfer RNA genes in genomic sequence.</title>
        <authorList>
            <person name="Lowe T.M."/>
            <person name="Eddy S.R."/>
        </authorList>
    </citation>
    <scope>NUCLEOTIDE SEQUENCE [LARGE SCALE GENOMIC DNA]</scope>
    <source>
        <strain evidence="1">r\DH55</strain>
    </source>
</reference>
<name>A0ABM1R8W6_CAMSA</name>
<evidence type="ECO:0000313" key="2">
    <source>
        <dbReference type="RefSeq" id="XP_019095454.1"/>
    </source>
</evidence>
<reference evidence="2 3" key="3">
    <citation type="submission" date="2025-05" db="UniProtKB">
        <authorList>
            <consortium name="RefSeq"/>
        </authorList>
    </citation>
    <scope>IDENTIFICATION</scope>
    <source>
        <tissue evidence="2 3">Leaf</tissue>
    </source>
</reference>
<reference evidence="1" key="2">
    <citation type="journal article" date="2014" name="Nat. Commun.">
        <title>The emerging biofuel crop Camelina sativa retains a highly undifferentiated hexaploid genome structure.</title>
        <authorList>
            <person name="Kagale S."/>
            <person name="Koh C."/>
            <person name="Nixon J."/>
            <person name="Bollina V."/>
            <person name="Clarke W.E."/>
            <person name="Tuteja R."/>
            <person name="Spillane C."/>
            <person name="Robinson S.J."/>
            <person name="Links M.G."/>
            <person name="Clarke C."/>
            <person name="Higgins E.E."/>
            <person name="Huebert T."/>
            <person name="Sharpe A.G."/>
            <person name="Parkin I.A."/>
        </authorList>
    </citation>
    <scope>NUCLEOTIDE SEQUENCE [LARGE SCALE GENOMIC DNA]</scope>
    <source>
        <strain evidence="1">r\DH55</strain>
    </source>
</reference>
<keyword evidence="1" id="KW-1185">Reference proteome</keyword>
<dbReference type="RefSeq" id="XP_019095454.1">
    <property type="nucleotide sequence ID" value="XM_019239909.1"/>
</dbReference>
<gene>
    <name evidence="2 3 4" type="primary">LOC109130422</name>
</gene>
<dbReference type="GeneID" id="109130422"/>
<evidence type="ECO:0000313" key="4">
    <source>
        <dbReference type="RefSeq" id="XP_019095456.1"/>
    </source>
</evidence>
<sequence>MNGSFLGFLWVRRGCFGIVIVCDGIGYRSRDFELSFGCVQILRRLRWIFDLLRDLYLWFLIGFVSKRGRRKDRNLLLIEAVAIFGDNRYHTIVLCLNEQIRCSLSILFATFIWRSHQSRDMIGRIFVDSFDVTWRRNCSMVEYKSMVLVQQKSHLSQFYLYLFGASSFFHKSFWLSVFPKVFEMSQSLALGQGSNASSSMSSVMKKKVKIPYFDNIALIEGYSKTVVGRCMNPRRQDMKSLLHMFPQIWHLEGRVVGADLGMGKFQFDFDEESDGARAIRERSGQRGSRILGGMVVLKGHIGENMVLGGFTLMGRDLLRERLSEV</sequence>
<proteinExistence type="predicted"/>
<accession>A0ABM1R8W6</accession>
<protein>
    <submittedName>
        <fullName evidence="2 3">Uncharacterized protein LOC109130422</fullName>
    </submittedName>
</protein>
<dbReference type="Proteomes" id="UP000694864">
    <property type="component" value="Chromosome 18"/>
</dbReference>
<evidence type="ECO:0000313" key="1">
    <source>
        <dbReference type="Proteomes" id="UP000694864"/>
    </source>
</evidence>
<dbReference type="RefSeq" id="XP_019095455.1">
    <property type="nucleotide sequence ID" value="XM_019239910.1"/>
</dbReference>
<organism evidence="1 2">
    <name type="scientific">Camelina sativa</name>
    <name type="common">False flax</name>
    <name type="synonym">Myagrum sativum</name>
    <dbReference type="NCBI Taxonomy" id="90675"/>
    <lineage>
        <taxon>Eukaryota</taxon>
        <taxon>Viridiplantae</taxon>
        <taxon>Streptophyta</taxon>
        <taxon>Embryophyta</taxon>
        <taxon>Tracheophyta</taxon>
        <taxon>Spermatophyta</taxon>
        <taxon>Magnoliopsida</taxon>
        <taxon>eudicotyledons</taxon>
        <taxon>Gunneridae</taxon>
        <taxon>Pentapetalae</taxon>
        <taxon>rosids</taxon>
        <taxon>malvids</taxon>
        <taxon>Brassicales</taxon>
        <taxon>Brassicaceae</taxon>
        <taxon>Camelineae</taxon>
        <taxon>Camelina</taxon>
    </lineage>
</organism>